<dbReference type="InterPro" id="IPR019888">
    <property type="entry name" value="Tscrpt_reg_AsnC-like"/>
</dbReference>
<dbReference type="Gene3D" id="3.30.70.920">
    <property type="match status" value="1"/>
</dbReference>
<protein>
    <recommendedName>
        <fullName evidence="1">Transcription regulator AsnC/Lrp ligand binding domain-containing protein</fullName>
    </recommendedName>
</protein>
<dbReference type="PANTHER" id="PTHR30154:SF53">
    <property type="entry name" value="HTH-TYPE TRANSCRIPTIONAL REGULATOR LRPC"/>
    <property type="match status" value="1"/>
</dbReference>
<dbReference type="SMART" id="SM00344">
    <property type="entry name" value="HTH_ASNC"/>
    <property type="match status" value="1"/>
</dbReference>
<evidence type="ECO:0000313" key="3">
    <source>
        <dbReference type="Proteomes" id="UP000321085"/>
    </source>
</evidence>
<evidence type="ECO:0000313" key="2">
    <source>
        <dbReference type="EMBL" id="GEO15438.1"/>
    </source>
</evidence>
<dbReference type="SUPFAM" id="SSF54909">
    <property type="entry name" value="Dimeric alpha+beta barrel"/>
    <property type="match status" value="1"/>
</dbReference>
<keyword evidence="3" id="KW-1185">Reference proteome</keyword>
<proteinExistence type="predicted"/>
<name>A0A512BTX5_9HYPH</name>
<organism evidence="2 3">
    <name type="scientific">Microvirga aerophila</name>
    <dbReference type="NCBI Taxonomy" id="670291"/>
    <lineage>
        <taxon>Bacteria</taxon>
        <taxon>Pseudomonadati</taxon>
        <taxon>Pseudomonadota</taxon>
        <taxon>Alphaproteobacteria</taxon>
        <taxon>Hyphomicrobiales</taxon>
        <taxon>Methylobacteriaceae</taxon>
        <taxon>Microvirga</taxon>
    </lineage>
</organism>
<dbReference type="GO" id="GO:0043565">
    <property type="term" value="F:sequence-specific DNA binding"/>
    <property type="evidence" value="ECO:0007669"/>
    <property type="project" value="TreeGrafter"/>
</dbReference>
<sequence>MSRTTVQARVESLERRGIIVGYTARLAEEISRRMVRAHVTIVAAPKASAAVVSALQRMPELRALYSVAGVFDLLAVVEAEDVPSLDAAIDKIGALEGVERTQSSIILSTKFER</sequence>
<dbReference type="GO" id="GO:0043200">
    <property type="term" value="P:response to amino acid"/>
    <property type="evidence" value="ECO:0007669"/>
    <property type="project" value="TreeGrafter"/>
</dbReference>
<evidence type="ECO:0000259" key="1">
    <source>
        <dbReference type="Pfam" id="PF01037"/>
    </source>
</evidence>
<dbReference type="InterPro" id="IPR011008">
    <property type="entry name" value="Dimeric_a/b-barrel"/>
</dbReference>
<comment type="caution">
    <text evidence="2">The sequence shown here is derived from an EMBL/GenBank/DDBJ whole genome shotgun (WGS) entry which is preliminary data.</text>
</comment>
<dbReference type="AlphaFoldDB" id="A0A512BTX5"/>
<gene>
    <name evidence="2" type="ORF">MAE02_31340</name>
</gene>
<dbReference type="InterPro" id="IPR019887">
    <property type="entry name" value="Tscrpt_reg_AsnC/Lrp_C"/>
</dbReference>
<dbReference type="PANTHER" id="PTHR30154">
    <property type="entry name" value="LEUCINE-RESPONSIVE REGULATORY PROTEIN"/>
    <property type="match status" value="1"/>
</dbReference>
<dbReference type="Proteomes" id="UP000321085">
    <property type="component" value="Unassembled WGS sequence"/>
</dbReference>
<accession>A0A512BTX5</accession>
<reference evidence="2 3" key="1">
    <citation type="submission" date="2019-07" db="EMBL/GenBank/DDBJ databases">
        <title>Whole genome shotgun sequence of Microvirga aerophila NBRC 106136.</title>
        <authorList>
            <person name="Hosoyama A."/>
            <person name="Uohara A."/>
            <person name="Ohji S."/>
            <person name="Ichikawa N."/>
        </authorList>
    </citation>
    <scope>NUCLEOTIDE SEQUENCE [LARGE SCALE GENOMIC DNA]</scope>
    <source>
        <strain evidence="2 3">NBRC 106136</strain>
    </source>
</reference>
<dbReference type="GO" id="GO:0005829">
    <property type="term" value="C:cytosol"/>
    <property type="evidence" value="ECO:0007669"/>
    <property type="project" value="TreeGrafter"/>
</dbReference>
<dbReference type="Pfam" id="PF01037">
    <property type="entry name" value="AsnC_trans_reg"/>
    <property type="match status" value="1"/>
</dbReference>
<dbReference type="EMBL" id="BJYU01000041">
    <property type="protein sequence ID" value="GEO15438.1"/>
    <property type="molecule type" value="Genomic_DNA"/>
</dbReference>
<feature type="domain" description="Transcription regulator AsnC/Lrp ligand binding" evidence="1">
    <location>
        <begin position="45"/>
        <end position="109"/>
    </location>
</feature>